<organism evidence="10 11">
    <name type="scientific">Spraguea lophii (strain 42_110)</name>
    <name type="common">Microsporidian parasite</name>
    <dbReference type="NCBI Taxonomy" id="1358809"/>
    <lineage>
        <taxon>Eukaryota</taxon>
        <taxon>Fungi</taxon>
        <taxon>Fungi incertae sedis</taxon>
        <taxon>Microsporidia</taxon>
        <taxon>Spragueidae</taxon>
        <taxon>Spraguea</taxon>
    </lineage>
</organism>
<evidence type="ECO:0000313" key="11">
    <source>
        <dbReference type="Proteomes" id="UP000014978"/>
    </source>
</evidence>
<dbReference type="AlphaFoldDB" id="S7XLX5"/>
<keyword evidence="3" id="KW-0963">Cytoplasm</keyword>
<dbReference type="FunFam" id="3.30.70.870:FF:000002">
    <property type="entry name" value="Translation elongation factor 2"/>
    <property type="match status" value="1"/>
</dbReference>
<dbReference type="GO" id="GO:0043022">
    <property type="term" value="F:ribosome binding"/>
    <property type="evidence" value="ECO:0007669"/>
    <property type="project" value="TreeGrafter"/>
</dbReference>
<dbReference type="PROSITE" id="PS51722">
    <property type="entry name" value="G_TR_2"/>
    <property type="match status" value="1"/>
</dbReference>
<sequence length="847" mass="94225">MSMFKIEELMAKQSNIRNISVIAHVDHGKSTLTDTLVVKAKICAESASGGRYMDTREDEQLRGITIKSTAISMHFNIDQKALDLYAKEKHEGTGFLINLIDSPGHVDFSSEVTAALRATDGALVIIDCVDGFCVQTATVLRQALSERIKPTLVLNKLDRELLELHQDKVELMNTLKRRIEEFNVKIETMKIGYEKDGFEVSSLLPERNEVSFCSGLQGWGFTLKKFAKFYLKQLKCDTKENGESVACKILWSEKVFFSSDDPFDENGKFMPSGPENRKAFVVFVLNPIYTVRDLCENGDIEGVKEYLKKYDISFDNIKLEGSGKTLFRDVMRKWLPAADTLLEQIVLNLPSPKVSQTYRASHLYEGPADDACATAIKNASSDPEGPLMMYVSKMVPSNDSRFIAFGRVFSGTIKQGMKVRIQGPDYVPGGKEDLYIKQIQKVVVMMGRQMKDVESCPAGNIIGLMGIDGELKKTGTITNREEAHNIKNMKFSVSPVVKYAIKPKDPNDLSKLKAGLIKLSKSDPLAVVSMNENGEMTIAGAGELHLEICLKDLEDDYARVKIIVDEPSVNYLEGITDSVTDIKMAKSANKHNKIFMTCEQLSEELIENIDNGKLVHKDPKERAAKFREIVNINEDWVKKIMFYGPDDKGCNIVVDGTKGIAYLAEIKEYLRQGFRDVTSKGPLIGENLRGVRFDMNDVTLHSDAIHRTGIQISAPMTSVCKGLILAAEPTLYEPIFFAEINVLSEQMSGVTSTINQRRGTTESFVDEGGSRTIVTGYIPVKESFGFNAALLKATRGQASCILTFSHYAQLPGSIAQPNSILAQTVAAVRKKRHMPELRSADCYFDKA</sequence>
<dbReference type="CDD" id="cd16261">
    <property type="entry name" value="EF2_snRNP_III"/>
    <property type="match status" value="1"/>
</dbReference>
<dbReference type="OrthoDB" id="364892at2759"/>
<dbReference type="SUPFAM" id="SSF52540">
    <property type="entry name" value="P-loop containing nucleoside triphosphate hydrolases"/>
    <property type="match status" value="1"/>
</dbReference>
<dbReference type="Gene3D" id="3.30.230.10">
    <property type="match status" value="1"/>
</dbReference>
<evidence type="ECO:0000256" key="7">
    <source>
        <dbReference type="ARBA" id="ARBA00023134"/>
    </source>
</evidence>
<feature type="domain" description="Tr-type G" evidence="9">
    <location>
        <begin position="14"/>
        <end position="353"/>
    </location>
</feature>
<dbReference type="InterPro" id="IPR009000">
    <property type="entry name" value="Transl_B-barrel_sf"/>
</dbReference>
<dbReference type="Pfam" id="PF00679">
    <property type="entry name" value="EFG_C"/>
    <property type="match status" value="1"/>
</dbReference>
<dbReference type="Pfam" id="PF00009">
    <property type="entry name" value="GTP_EFTU"/>
    <property type="match status" value="1"/>
</dbReference>
<keyword evidence="4" id="KW-0547">Nucleotide-binding</keyword>
<comment type="subcellular location">
    <subcellularLocation>
        <location evidence="1">Cytoplasm</location>
    </subcellularLocation>
</comment>
<dbReference type="EMBL" id="ATCN01000013">
    <property type="protein sequence ID" value="EPR80094.1"/>
    <property type="molecule type" value="Genomic_DNA"/>
</dbReference>
<dbReference type="CDD" id="cd01681">
    <property type="entry name" value="aeEF2_snRNP_like_IV"/>
    <property type="match status" value="1"/>
</dbReference>
<keyword evidence="11" id="KW-1185">Reference proteome</keyword>
<evidence type="ECO:0000313" key="10">
    <source>
        <dbReference type="EMBL" id="EPR80094.1"/>
    </source>
</evidence>
<keyword evidence="6" id="KW-0648">Protein biosynthesis</keyword>
<dbReference type="HOGENOM" id="CLU_002794_11_2_1"/>
<dbReference type="InParanoid" id="S7XLX5"/>
<dbReference type="Proteomes" id="UP000014978">
    <property type="component" value="Unassembled WGS sequence"/>
</dbReference>
<dbReference type="SUPFAM" id="SSF54211">
    <property type="entry name" value="Ribosomal protein S5 domain 2-like"/>
    <property type="match status" value="1"/>
</dbReference>
<dbReference type="PRINTS" id="PR00315">
    <property type="entry name" value="ELONGATNFCT"/>
</dbReference>
<dbReference type="InterPro" id="IPR020568">
    <property type="entry name" value="Ribosomal_Su5_D2-typ_SF"/>
</dbReference>
<dbReference type="Gene3D" id="3.40.50.300">
    <property type="entry name" value="P-loop containing nucleotide triphosphate hydrolases"/>
    <property type="match status" value="1"/>
</dbReference>
<dbReference type="Pfam" id="PF03144">
    <property type="entry name" value="GTP_EFTU_D2"/>
    <property type="match status" value="1"/>
</dbReference>
<evidence type="ECO:0000256" key="1">
    <source>
        <dbReference type="ARBA" id="ARBA00004496"/>
    </source>
</evidence>
<dbReference type="InterPro" id="IPR031157">
    <property type="entry name" value="G_TR_CS"/>
</dbReference>
<dbReference type="SMART" id="SM00838">
    <property type="entry name" value="EFG_C"/>
    <property type="match status" value="1"/>
</dbReference>
<evidence type="ECO:0000256" key="5">
    <source>
        <dbReference type="ARBA" id="ARBA00022768"/>
    </source>
</evidence>
<evidence type="ECO:0000256" key="6">
    <source>
        <dbReference type="ARBA" id="ARBA00022917"/>
    </source>
</evidence>
<dbReference type="FunFam" id="3.40.50.300:FF:000058">
    <property type="entry name" value="Translation elongation factor 2"/>
    <property type="match status" value="1"/>
</dbReference>
<comment type="function">
    <text evidence="8">Catalyzes the GTP-dependent ribosomal translocation step during translation elongation. During this step, the ribosome changes from the pre-translocational (PRE) to the post-translocational (POST) state as the newly formed A-site-bound peptidyl-tRNA and P-site-bound deacylated tRNA move to the P and E sites, respectively. Catalyzes the coordinated movement of the two tRNA molecules, the mRNA and conformational changes in the ribosome.</text>
</comment>
<dbReference type="InterPro" id="IPR005517">
    <property type="entry name" value="Transl_elong_EFG/EF2_IV"/>
</dbReference>
<dbReference type="FunCoup" id="S7XLX5">
    <property type="interactions" value="220"/>
</dbReference>
<dbReference type="InterPro" id="IPR005225">
    <property type="entry name" value="Small_GTP-bd"/>
</dbReference>
<keyword evidence="5 10" id="KW-0251">Elongation factor</keyword>
<keyword evidence="7" id="KW-0342">GTP-binding</keyword>
<dbReference type="InterPro" id="IPR041095">
    <property type="entry name" value="EFG_II"/>
</dbReference>
<dbReference type="GO" id="GO:0003746">
    <property type="term" value="F:translation elongation factor activity"/>
    <property type="evidence" value="ECO:0007669"/>
    <property type="project" value="UniProtKB-KW"/>
</dbReference>
<name>S7XLX5_SPRLO</name>
<dbReference type="GO" id="GO:0005525">
    <property type="term" value="F:GTP binding"/>
    <property type="evidence" value="ECO:0007669"/>
    <property type="project" value="UniProtKB-KW"/>
</dbReference>
<dbReference type="VEuPathDB" id="MicrosporidiaDB:SLOPH_1980"/>
<dbReference type="PROSITE" id="PS00301">
    <property type="entry name" value="G_TR_1"/>
    <property type="match status" value="1"/>
</dbReference>
<evidence type="ECO:0000259" key="9">
    <source>
        <dbReference type="PROSITE" id="PS51722"/>
    </source>
</evidence>
<dbReference type="SUPFAM" id="SSF50447">
    <property type="entry name" value="Translation proteins"/>
    <property type="match status" value="1"/>
</dbReference>
<dbReference type="NCBIfam" id="TIGR00231">
    <property type="entry name" value="small_GTP"/>
    <property type="match status" value="1"/>
</dbReference>
<dbReference type="STRING" id="1358809.S7XLX5"/>
<dbReference type="Gene3D" id="3.30.70.240">
    <property type="match status" value="1"/>
</dbReference>
<evidence type="ECO:0000256" key="3">
    <source>
        <dbReference type="ARBA" id="ARBA00022490"/>
    </source>
</evidence>
<dbReference type="CDD" id="cd01885">
    <property type="entry name" value="EF2"/>
    <property type="match status" value="1"/>
</dbReference>
<dbReference type="Pfam" id="PF03764">
    <property type="entry name" value="EFG_IV"/>
    <property type="match status" value="1"/>
</dbReference>
<evidence type="ECO:0000256" key="2">
    <source>
        <dbReference type="ARBA" id="ARBA00017891"/>
    </source>
</evidence>
<dbReference type="InterPro" id="IPR004161">
    <property type="entry name" value="EFTu-like_2"/>
</dbReference>
<dbReference type="GO" id="GO:1990904">
    <property type="term" value="C:ribonucleoprotein complex"/>
    <property type="evidence" value="ECO:0007669"/>
    <property type="project" value="TreeGrafter"/>
</dbReference>
<dbReference type="InterPro" id="IPR000640">
    <property type="entry name" value="EFG_V-like"/>
</dbReference>
<dbReference type="InterPro" id="IPR014721">
    <property type="entry name" value="Ribsml_uS5_D2-typ_fold_subgr"/>
</dbReference>
<dbReference type="PANTHER" id="PTHR42908">
    <property type="entry name" value="TRANSLATION ELONGATION FACTOR-RELATED"/>
    <property type="match status" value="1"/>
</dbReference>
<comment type="caution">
    <text evidence="10">The sequence shown here is derived from an EMBL/GenBank/DDBJ whole genome shotgun (WGS) entry which is preliminary data.</text>
</comment>
<dbReference type="GO" id="GO:0005829">
    <property type="term" value="C:cytosol"/>
    <property type="evidence" value="ECO:0007669"/>
    <property type="project" value="TreeGrafter"/>
</dbReference>
<reference evidence="11" key="1">
    <citation type="journal article" date="2013" name="PLoS Genet.">
        <title>The genome of Spraguea lophii and the basis of host-microsporidian interactions.</title>
        <authorList>
            <person name="Campbell S.E."/>
            <person name="Williams T.A."/>
            <person name="Yousuf A."/>
            <person name="Soanes D.M."/>
            <person name="Paszkiewicz K.H."/>
            <person name="Williams B.A.P."/>
        </authorList>
    </citation>
    <scope>NUCLEOTIDE SEQUENCE [LARGE SCALE GENOMIC DNA]</scope>
    <source>
        <strain evidence="11">42_110</strain>
    </source>
</reference>
<gene>
    <name evidence="10" type="ORF">SLOPH_1980</name>
</gene>
<protein>
    <recommendedName>
        <fullName evidence="2">Elongation factor 2</fullName>
    </recommendedName>
</protein>
<proteinExistence type="predicted"/>
<dbReference type="InterPro" id="IPR035647">
    <property type="entry name" value="EFG_III/V"/>
</dbReference>
<dbReference type="GO" id="GO:0003924">
    <property type="term" value="F:GTPase activity"/>
    <property type="evidence" value="ECO:0007669"/>
    <property type="project" value="InterPro"/>
</dbReference>
<dbReference type="InterPro" id="IPR000795">
    <property type="entry name" value="T_Tr_GTP-bd_dom"/>
</dbReference>
<dbReference type="CDD" id="cd16268">
    <property type="entry name" value="EF2_II"/>
    <property type="match status" value="1"/>
</dbReference>
<dbReference type="Pfam" id="PF14492">
    <property type="entry name" value="EFG_III"/>
    <property type="match status" value="1"/>
</dbReference>
<dbReference type="Gene3D" id="2.40.30.10">
    <property type="entry name" value="Translation factors"/>
    <property type="match status" value="1"/>
</dbReference>
<accession>S7XLX5</accession>
<dbReference type="PANTHER" id="PTHR42908:SF10">
    <property type="entry name" value="EUKARYOTIC TRANSLATION ELONGATION FACTOR 2"/>
    <property type="match status" value="1"/>
</dbReference>
<dbReference type="SMART" id="SM00889">
    <property type="entry name" value="EFG_IV"/>
    <property type="match status" value="1"/>
</dbReference>
<evidence type="ECO:0000256" key="8">
    <source>
        <dbReference type="ARBA" id="ARBA00024731"/>
    </source>
</evidence>
<evidence type="ECO:0000256" key="4">
    <source>
        <dbReference type="ARBA" id="ARBA00022741"/>
    </source>
</evidence>
<dbReference type="InterPro" id="IPR027417">
    <property type="entry name" value="P-loop_NTPase"/>
</dbReference>
<dbReference type="Gene3D" id="3.30.70.870">
    <property type="entry name" value="Elongation Factor G (Translational Gtpase), domain 3"/>
    <property type="match status" value="1"/>
</dbReference>
<dbReference type="OMA" id="ASWNTEN"/>
<dbReference type="SUPFAM" id="SSF54980">
    <property type="entry name" value="EF-G C-terminal domain-like"/>
    <property type="match status" value="2"/>
</dbReference>
<dbReference type="FunFam" id="2.40.30.10:FF:000010">
    <property type="entry name" value="Translation elongation factor 2"/>
    <property type="match status" value="1"/>
</dbReference>